<evidence type="ECO:0000313" key="1">
    <source>
        <dbReference type="EMBL" id="WMG19068.1"/>
    </source>
</evidence>
<keyword evidence="2" id="KW-1185">Reference proteome</keyword>
<accession>A0AAJ6IHH4</accession>
<dbReference type="Proteomes" id="UP001244586">
    <property type="component" value="Chromosome"/>
</dbReference>
<dbReference type="EMBL" id="CP121776">
    <property type="protein sequence ID" value="WMG19068.1"/>
    <property type="molecule type" value="Genomic_DNA"/>
</dbReference>
<proteinExistence type="predicted"/>
<reference evidence="1 2" key="1">
    <citation type="submission" date="2023-04" db="EMBL/GenBank/DDBJ databases">
        <title>Acinetobacter johnsonii isolate AYTCM encoding NDM-1, OXA-58 and PER-1.</title>
        <authorList>
            <person name="Tian C."/>
            <person name="Wang S."/>
            <person name="Fan X."/>
            <person name="Xia D."/>
        </authorList>
    </citation>
    <scope>NUCLEOTIDE SEQUENCE [LARGE SCALE GENOMIC DNA]</scope>
    <source>
        <strain evidence="1 2">AYTCM</strain>
    </source>
</reference>
<sequence>MSNQQKIAKLLDGFDISLSNLEYLNTSGTTVMLNEATHNMKDKLFCPKCGVAVFRNPSEGIFSNGRKASFSHKQSGIPCIWRSKNKIGLHFENESEALHLIESDQLAIVSGFMQQQPEPTPNESGVYDQTPVESADGDNIDVPIPRHDGATVSLPSRIMSVNGICRNFHKNYEKFFILPNQESSQLLSSILVNVEKLTYEQLTALSLDGDQKEFLYYGLITKVEDFPPKGDNNVRLVHLKQHSSVPDFCLRGYIGDLNKHGLTANNVGQYLLVWGKISPRGFSYCFYHPNWGEYGILPSKYNALLD</sequence>
<dbReference type="AlphaFoldDB" id="A0AAJ6IHH4"/>
<dbReference type="RefSeq" id="WP_058951589.1">
    <property type="nucleotide sequence ID" value="NZ_CP121776.1"/>
</dbReference>
<protein>
    <submittedName>
        <fullName evidence="1">Uncharacterized protein</fullName>
    </submittedName>
</protein>
<gene>
    <name evidence="1" type="ORF">QBJ73_05705</name>
</gene>
<evidence type="ECO:0000313" key="2">
    <source>
        <dbReference type="Proteomes" id="UP001244586"/>
    </source>
</evidence>
<name>A0AAJ6IHH4_ACIJO</name>
<organism evidence="1 2">
    <name type="scientific">Acinetobacter johnsonii</name>
    <dbReference type="NCBI Taxonomy" id="40214"/>
    <lineage>
        <taxon>Bacteria</taxon>
        <taxon>Pseudomonadati</taxon>
        <taxon>Pseudomonadota</taxon>
        <taxon>Gammaproteobacteria</taxon>
        <taxon>Moraxellales</taxon>
        <taxon>Moraxellaceae</taxon>
        <taxon>Acinetobacter</taxon>
    </lineage>
</organism>